<dbReference type="AlphaFoldDB" id="A0A327M5U3"/>
<dbReference type="OrthoDB" id="7345733at2"/>
<evidence type="ECO:0000313" key="3">
    <source>
        <dbReference type="EMBL" id="RAI57684.1"/>
    </source>
</evidence>
<organism evidence="3 4">
    <name type="scientific">Roseicella frigidaeris</name>
    <dbReference type="NCBI Taxonomy" id="2230885"/>
    <lineage>
        <taxon>Bacteria</taxon>
        <taxon>Pseudomonadati</taxon>
        <taxon>Pseudomonadota</taxon>
        <taxon>Alphaproteobacteria</taxon>
        <taxon>Acetobacterales</taxon>
        <taxon>Roseomonadaceae</taxon>
        <taxon>Roseicella</taxon>
    </lineage>
</organism>
<gene>
    <name evidence="3" type="ORF">DOO78_17995</name>
</gene>
<feature type="transmembrane region" description="Helical" evidence="1">
    <location>
        <begin position="71"/>
        <end position="94"/>
    </location>
</feature>
<dbReference type="NCBIfam" id="NF040894">
    <property type="entry name" value="puhB_PGC"/>
    <property type="match status" value="1"/>
</dbReference>
<feature type="transmembrane region" description="Helical" evidence="1">
    <location>
        <begin position="40"/>
        <end position="59"/>
    </location>
</feature>
<feature type="transmembrane region" description="Helical" evidence="1">
    <location>
        <begin position="106"/>
        <end position="125"/>
    </location>
</feature>
<comment type="caution">
    <text evidence="3">The sequence shown here is derived from an EMBL/GenBank/DDBJ whole genome shotgun (WGS) entry which is preliminary data.</text>
</comment>
<reference evidence="4" key="1">
    <citation type="submission" date="2018-06" db="EMBL/GenBank/DDBJ databases">
        <authorList>
            <person name="Khan S.A."/>
        </authorList>
    </citation>
    <scope>NUCLEOTIDE SEQUENCE [LARGE SCALE GENOMIC DNA]</scope>
    <source>
        <strain evidence="4">DB-1506</strain>
    </source>
</reference>
<proteinExistence type="predicted"/>
<accession>A0A327M5U3</accession>
<protein>
    <submittedName>
        <fullName evidence="3">PH domain-containing protein</fullName>
    </submittedName>
</protein>
<feature type="domain" description="YdbS-like PH" evidence="2">
    <location>
        <begin position="95"/>
        <end position="162"/>
    </location>
</feature>
<dbReference type="InterPro" id="IPR054839">
    <property type="entry name" value="puhB_PGC"/>
</dbReference>
<name>A0A327M5U3_9PROT</name>
<dbReference type="Pfam" id="PF03703">
    <property type="entry name" value="bPH_2"/>
    <property type="match status" value="1"/>
</dbReference>
<dbReference type="RefSeq" id="WP_111471249.1">
    <property type="nucleotide sequence ID" value="NZ_QLIX01000015.1"/>
</dbReference>
<keyword evidence="1" id="KW-0812">Transmembrane</keyword>
<keyword evidence="1" id="KW-1133">Transmembrane helix</keyword>
<dbReference type="Proteomes" id="UP000249065">
    <property type="component" value="Unassembled WGS sequence"/>
</dbReference>
<sequence>MREHEHEPFPGLPEALPAGETVLWQGTPSWTGLARRTFRIGWLAAYFGAIAAWGAAAVLQEGGSPGAAAAAMAWPLALGAGVLGLVTGFCILAARSTLYTITNRRLVLRVGVALPTTVNLPFASIRNAGLRPWRGGGDILLTLLPPHRVSYAGLWPHLRGLRVAQPQPVLRALPDAEVAGRILARALATHAALPVPGRAMPASAPAPVVPPGTATA</sequence>
<dbReference type="EMBL" id="QLIX01000015">
    <property type="protein sequence ID" value="RAI57684.1"/>
    <property type="molecule type" value="Genomic_DNA"/>
</dbReference>
<keyword evidence="1" id="KW-0472">Membrane</keyword>
<evidence type="ECO:0000313" key="4">
    <source>
        <dbReference type="Proteomes" id="UP000249065"/>
    </source>
</evidence>
<evidence type="ECO:0000259" key="2">
    <source>
        <dbReference type="Pfam" id="PF03703"/>
    </source>
</evidence>
<dbReference type="InterPro" id="IPR005182">
    <property type="entry name" value="YdbS-like_PH"/>
</dbReference>
<evidence type="ECO:0000256" key="1">
    <source>
        <dbReference type="SAM" id="Phobius"/>
    </source>
</evidence>
<keyword evidence="4" id="KW-1185">Reference proteome</keyword>